<dbReference type="AlphaFoldDB" id="A0A1C3KX26"/>
<dbReference type="GO" id="GO:0003735">
    <property type="term" value="F:structural constituent of ribosome"/>
    <property type="evidence" value="ECO:0007669"/>
    <property type="project" value="InterPro"/>
</dbReference>
<sequence length="177" mass="20586">MPRTELTEEEKLNIKKKNLLFKRFVEPGRLALIEYGPYAGKLCFIIDIVTLTRVIVDGAFITGVPRMVIPLKRLKLLKERINISKNCKSGFLRKTIKSTNVLDTFNKSNLGKKMLIKKKRDLATDYERFQIFYAKRELKKKMNILQNKKVSESKKENKGDKKKAKKVKKVKKIAAKK</sequence>
<evidence type="ECO:0000256" key="2">
    <source>
        <dbReference type="ARBA" id="ARBA00022980"/>
    </source>
</evidence>
<dbReference type="GO" id="GO:0022625">
    <property type="term" value="C:cytosolic large ribosomal subunit"/>
    <property type="evidence" value="ECO:0007669"/>
    <property type="project" value="TreeGrafter"/>
</dbReference>
<accession>A0A1C3KX26</accession>
<evidence type="ECO:0000259" key="5">
    <source>
        <dbReference type="Pfam" id="PF01929"/>
    </source>
</evidence>
<dbReference type="GO" id="GO:0003723">
    <property type="term" value="F:RNA binding"/>
    <property type="evidence" value="ECO:0007669"/>
    <property type="project" value="InterPro"/>
</dbReference>
<dbReference type="EMBL" id="LT594517">
    <property type="protein sequence ID" value="SBT78768.1"/>
    <property type="molecule type" value="Genomic_DNA"/>
</dbReference>
<dbReference type="VEuPathDB" id="PlasmoDB:PocGH01_13028500"/>
<feature type="compositionally biased region" description="Basic residues" evidence="4">
    <location>
        <begin position="160"/>
        <end position="177"/>
    </location>
</feature>
<dbReference type="InterPro" id="IPR039660">
    <property type="entry name" value="Ribosomal_eL14"/>
</dbReference>
<proteinExistence type="inferred from homology"/>
<name>A0A1C3KX26_PLAOA</name>
<evidence type="ECO:0000313" key="7">
    <source>
        <dbReference type="Proteomes" id="UP000243200"/>
    </source>
</evidence>
<dbReference type="InterPro" id="IPR014722">
    <property type="entry name" value="Rib_uL2_dom2"/>
</dbReference>
<evidence type="ECO:0000256" key="3">
    <source>
        <dbReference type="ARBA" id="ARBA00023274"/>
    </source>
</evidence>
<dbReference type="SUPFAM" id="SSF50104">
    <property type="entry name" value="Translation proteins SH3-like domain"/>
    <property type="match status" value="1"/>
</dbReference>
<feature type="compositionally biased region" description="Basic and acidic residues" evidence="4">
    <location>
        <begin position="149"/>
        <end position="159"/>
    </location>
</feature>
<dbReference type="OrthoDB" id="1875589at2759"/>
<comment type="similarity">
    <text evidence="1">Belongs to the eukaryotic ribosomal protein eL14 family.</text>
</comment>
<dbReference type="Pfam" id="PF01929">
    <property type="entry name" value="Ribosomal_L14e"/>
    <property type="match status" value="1"/>
</dbReference>
<reference evidence="6 7" key="1">
    <citation type="submission" date="2016-06" db="EMBL/GenBank/DDBJ databases">
        <authorList>
            <consortium name="Pathogen Informatics"/>
        </authorList>
    </citation>
    <scope>NUCLEOTIDE SEQUENCE [LARGE SCALE GENOMIC DNA]</scope>
    <source>
        <strain evidence="6">PowCR01</strain>
    </source>
</reference>
<dbReference type="Gene3D" id="2.30.30.30">
    <property type="match status" value="1"/>
</dbReference>
<evidence type="ECO:0000256" key="4">
    <source>
        <dbReference type="SAM" id="MobiDB-lite"/>
    </source>
</evidence>
<dbReference type="InterPro" id="IPR008991">
    <property type="entry name" value="Translation_prot_SH3-like_sf"/>
</dbReference>
<feature type="domain" description="Large ribosomal subunit protein eL14" evidence="5">
    <location>
        <begin position="65"/>
        <end position="137"/>
    </location>
</feature>
<evidence type="ECO:0000313" key="6">
    <source>
        <dbReference type="EMBL" id="SBT78768.1"/>
    </source>
</evidence>
<keyword evidence="2 6" id="KW-0689">Ribosomal protein</keyword>
<organism evidence="6 7">
    <name type="scientific">Plasmodium ovale</name>
    <name type="common">malaria parasite P. ovale</name>
    <dbReference type="NCBI Taxonomy" id="36330"/>
    <lineage>
        <taxon>Eukaryota</taxon>
        <taxon>Sar</taxon>
        <taxon>Alveolata</taxon>
        <taxon>Apicomplexa</taxon>
        <taxon>Aconoidasida</taxon>
        <taxon>Haemosporida</taxon>
        <taxon>Plasmodiidae</taxon>
        <taxon>Plasmodium</taxon>
        <taxon>Plasmodium (Plasmodium)</taxon>
    </lineage>
</organism>
<dbReference type="GO" id="GO:0006412">
    <property type="term" value="P:translation"/>
    <property type="evidence" value="ECO:0007669"/>
    <property type="project" value="InterPro"/>
</dbReference>
<protein>
    <submittedName>
        <fullName evidence="6">60S ribosomal protein L14, putative</fullName>
    </submittedName>
</protein>
<keyword evidence="3" id="KW-0687">Ribonucleoprotein</keyword>
<dbReference type="InterPro" id="IPR002784">
    <property type="entry name" value="Ribosomal_eL14_dom"/>
</dbReference>
<dbReference type="PANTHER" id="PTHR11127:SF2">
    <property type="entry name" value="LARGE RIBOSOMAL SUBUNIT PROTEIN EL14"/>
    <property type="match status" value="1"/>
</dbReference>
<evidence type="ECO:0000256" key="1">
    <source>
        <dbReference type="ARBA" id="ARBA00006592"/>
    </source>
</evidence>
<feature type="region of interest" description="Disordered" evidence="4">
    <location>
        <begin position="145"/>
        <end position="177"/>
    </location>
</feature>
<dbReference type="Proteomes" id="UP000243200">
    <property type="component" value="Chromosome 13"/>
</dbReference>
<gene>
    <name evidence="6" type="primary">PowCR01_130025200</name>
    <name evidence="6" type="ORF">POWCR01_130025200</name>
</gene>
<dbReference type="PANTHER" id="PTHR11127">
    <property type="entry name" value="60S RIBOSOMAL PROTEIN L14"/>
    <property type="match status" value="1"/>
</dbReference>
<dbReference type="VEuPathDB" id="PlasmoDB:POWCR01_130025200"/>
<dbReference type="GO" id="GO:0042273">
    <property type="term" value="P:ribosomal large subunit biogenesis"/>
    <property type="evidence" value="ECO:0007669"/>
    <property type="project" value="TreeGrafter"/>
</dbReference>
<dbReference type="CDD" id="cd23702">
    <property type="entry name" value="eL14"/>
    <property type="match status" value="1"/>
</dbReference>